<evidence type="ECO:0000313" key="3">
    <source>
        <dbReference type="Proteomes" id="UP000634136"/>
    </source>
</evidence>
<evidence type="ECO:0000256" key="1">
    <source>
        <dbReference type="SAM" id="MobiDB-lite"/>
    </source>
</evidence>
<dbReference type="Proteomes" id="UP000634136">
    <property type="component" value="Unassembled WGS sequence"/>
</dbReference>
<sequence>MAACQGPHRHPLEGDGAVQKCSAPTMTHLVSAKSMEGYIRRHPVHQSREALALEAHHHHHHHLDGHHRQPRDQQVRPPSDSIVAPTSVPMEAGGSANAQSSYLLASDVLKVQVRRLLGYTLPHAILPHDPIFLLLLKAGPSYVRAIYDLFPVNGEAQLDGHVLESDRRLPNADDHMKSVGLQPPPHNQGRYHVLVVWEEVGYRRSVKPERYQERNKYWWRVIVRCGLCSLRMNCRRILKKKTRGSVNNHPIQNR</sequence>
<keyword evidence="3" id="KW-1185">Reference proteome</keyword>
<feature type="compositionally biased region" description="Basic residues" evidence="1">
    <location>
        <begin position="56"/>
        <end position="65"/>
    </location>
</feature>
<accession>A0A834SGE7</accession>
<proteinExistence type="predicted"/>
<dbReference type="EMBL" id="JAAIUW010000013">
    <property type="protein sequence ID" value="KAF7801915.1"/>
    <property type="molecule type" value="Genomic_DNA"/>
</dbReference>
<protein>
    <submittedName>
        <fullName evidence="2">Serine/threonine-protein phosphatase 7 long form-like protein</fullName>
    </submittedName>
</protein>
<dbReference type="AlphaFoldDB" id="A0A834SGE7"/>
<name>A0A834SGE7_9FABA</name>
<organism evidence="2 3">
    <name type="scientific">Senna tora</name>
    <dbReference type="NCBI Taxonomy" id="362788"/>
    <lineage>
        <taxon>Eukaryota</taxon>
        <taxon>Viridiplantae</taxon>
        <taxon>Streptophyta</taxon>
        <taxon>Embryophyta</taxon>
        <taxon>Tracheophyta</taxon>
        <taxon>Spermatophyta</taxon>
        <taxon>Magnoliopsida</taxon>
        <taxon>eudicotyledons</taxon>
        <taxon>Gunneridae</taxon>
        <taxon>Pentapetalae</taxon>
        <taxon>rosids</taxon>
        <taxon>fabids</taxon>
        <taxon>Fabales</taxon>
        <taxon>Fabaceae</taxon>
        <taxon>Caesalpinioideae</taxon>
        <taxon>Cassia clade</taxon>
        <taxon>Senna</taxon>
    </lineage>
</organism>
<gene>
    <name evidence="2" type="ORF">G2W53_041026</name>
</gene>
<reference evidence="2" key="1">
    <citation type="submission" date="2020-09" db="EMBL/GenBank/DDBJ databases">
        <title>Genome-Enabled Discovery of Anthraquinone Biosynthesis in Senna tora.</title>
        <authorList>
            <person name="Kang S.-H."/>
            <person name="Pandey R.P."/>
            <person name="Lee C.-M."/>
            <person name="Sim J.-S."/>
            <person name="Jeong J.-T."/>
            <person name="Choi B.-S."/>
            <person name="Jung M."/>
            <person name="Ginzburg D."/>
            <person name="Zhao K."/>
            <person name="Won S.Y."/>
            <person name="Oh T.-J."/>
            <person name="Yu Y."/>
            <person name="Kim N.-H."/>
            <person name="Lee O.R."/>
            <person name="Lee T.-H."/>
            <person name="Bashyal P."/>
            <person name="Kim T.-S."/>
            <person name="Lee W.-H."/>
            <person name="Kawkins C."/>
            <person name="Kim C.-K."/>
            <person name="Kim J.S."/>
            <person name="Ahn B.O."/>
            <person name="Rhee S.Y."/>
            <person name="Sohng J.K."/>
        </authorList>
    </citation>
    <scope>NUCLEOTIDE SEQUENCE</scope>
    <source>
        <tissue evidence="2">Leaf</tissue>
    </source>
</reference>
<evidence type="ECO:0000313" key="2">
    <source>
        <dbReference type="EMBL" id="KAF7801915.1"/>
    </source>
</evidence>
<comment type="caution">
    <text evidence="2">The sequence shown here is derived from an EMBL/GenBank/DDBJ whole genome shotgun (WGS) entry which is preliminary data.</text>
</comment>
<feature type="region of interest" description="Disordered" evidence="1">
    <location>
        <begin position="56"/>
        <end position="94"/>
    </location>
</feature>